<proteinExistence type="predicted"/>
<protein>
    <submittedName>
        <fullName evidence="1">Uncharacterized protein</fullName>
    </submittedName>
</protein>
<name>A0A9D4REW7_DREPO</name>
<evidence type="ECO:0000313" key="1">
    <source>
        <dbReference type="EMBL" id="KAH3865996.1"/>
    </source>
</evidence>
<dbReference type="Proteomes" id="UP000828390">
    <property type="component" value="Unassembled WGS sequence"/>
</dbReference>
<sequence length="57" mass="6618">MAEEQAFQITSAQWIISSLSESSLRNTCTISALPQFIDFRKAFDFFPLWPMAVFERI</sequence>
<accession>A0A9D4REW7</accession>
<comment type="caution">
    <text evidence="1">The sequence shown here is derived from an EMBL/GenBank/DDBJ whole genome shotgun (WGS) entry which is preliminary data.</text>
</comment>
<dbReference type="EMBL" id="JAIWYP010000002">
    <property type="protein sequence ID" value="KAH3865996.1"/>
    <property type="molecule type" value="Genomic_DNA"/>
</dbReference>
<keyword evidence="2" id="KW-1185">Reference proteome</keyword>
<organism evidence="1 2">
    <name type="scientific">Dreissena polymorpha</name>
    <name type="common">Zebra mussel</name>
    <name type="synonym">Mytilus polymorpha</name>
    <dbReference type="NCBI Taxonomy" id="45954"/>
    <lineage>
        <taxon>Eukaryota</taxon>
        <taxon>Metazoa</taxon>
        <taxon>Spiralia</taxon>
        <taxon>Lophotrochozoa</taxon>
        <taxon>Mollusca</taxon>
        <taxon>Bivalvia</taxon>
        <taxon>Autobranchia</taxon>
        <taxon>Heteroconchia</taxon>
        <taxon>Euheterodonta</taxon>
        <taxon>Imparidentia</taxon>
        <taxon>Neoheterodontei</taxon>
        <taxon>Myida</taxon>
        <taxon>Dreissenoidea</taxon>
        <taxon>Dreissenidae</taxon>
        <taxon>Dreissena</taxon>
    </lineage>
</organism>
<evidence type="ECO:0000313" key="2">
    <source>
        <dbReference type="Proteomes" id="UP000828390"/>
    </source>
</evidence>
<reference evidence="1" key="1">
    <citation type="journal article" date="2019" name="bioRxiv">
        <title>The Genome of the Zebra Mussel, Dreissena polymorpha: A Resource for Invasive Species Research.</title>
        <authorList>
            <person name="McCartney M.A."/>
            <person name="Auch B."/>
            <person name="Kono T."/>
            <person name="Mallez S."/>
            <person name="Zhang Y."/>
            <person name="Obille A."/>
            <person name="Becker A."/>
            <person name="Abrahante J.E."/>
            <person name="Garbe J."/>
            <person name="Badalamenti J.P."/>
            <person name="Herman A."/>
            <person name="Mangelson H."/>
            <person name="Liachko I."/>
            <person name="Sullivan S."/>
            <person name="Sone E.D."/>
            <person name="Koren S."/>
            <person name="Silverstein K.A.T."/>
            <person name="Beckman K.B."/>
            <person name="Gohl D.M."/>
        </authorList>
    </citation>
    <scope>NUCLEOTIDE SEQUENCE</scope>
    <source>
        <strain evidence="1">Duluth1</strain>
        <tissue evidence="1">Whole animal</tissue>
    </source>
</reference>
<dbReference type="AlphaFoldDB" id="A0A9D4REW7"/>
<reference evidence="1" key="2">
    <citation type="submission" date="2020-11" db="EMBL/GenBank/DDBJ databases">
        <authorList>
            <person name="McCartney M.A."/>
            <person name="Auch B."/>
            <person name="Kono T."/>
            <person name="Mallez S."/>
            <person name="Becker A."/>
            <person name="Gohl D.M."/>
            <person name="Silverstein K.A.T."/>
            <person name="Koren S."/>
            <person name="Bechman K.B."/>
            <person name="Herman A."/>
            <person name="Abrahante J.E."/>
            <person name="Garbe J."/>
        </authorList>
    </citation>
    <scope>NUCLEOTIDE SEQUENCE</scope>
    <source>
        <strain evidence="1">Duluth1</strain>
        <tissue evidence="1">Whole animal</tissue>
    </source>
</reference>
<gene>
    <name evidence="1" type="ORF">DPMN_029044</name>
</gene>